<gene>
    <name evidence="5" type="ORF">P879_00816</name>
</gene>
<feature type="signal peptide" evidence="3">
    <location>
        <begin position="1"/>
        <end position="25"/>
    </location>
</feature>
<dbReference type="EMBL" id="JTDF01000227">
    <property type="protein sequence ID" value="KAF8571992.1"/>
    <property type="molecule type" value="Genomic_DNA"/>
</dbReference>
<dbReference type="PANTHER" id="PTHR31997">
    <property type="entry name" value="AGAP003710-PA"/>
    <property type="match status" value="1"/>
</dbReference>
<comment type="caution">
    <text evidence="5">The sequence shown here is derived from an EMBL/GenBank/DDBJ whole genome shotgun (WGS) entry which is preliminary data.</text>
</comment>
<feature type="domain" description="DUF3719" evidence="4">
    <location>
        <begin position="399"/>
        <end position="441"/>
    </location>
</feature>
<dbReference type="InterPro" id="IPR022194">
    <property type="entry name" value="DUF3719"/>
</dbReference>
<evidence type="ECO:0000256" key="1">
    <source>
        <dbReference type="ARBA" id="ARBA00008309"/>
    </source>
</evidence>
<evidence type="ECO:0000259" key="4">
    <source>
        <dbReference type="Pfam" id="PF12516"/>
    </source>
</evidence>
<feature type="region of interest" description="Disordered" evidence="2">
    <location>
        <begin position="475"/>
        <end position="514"/>
    </location>
</feature>
<keyword evidence="3" id="KW-0732">Signal</keyword>
<keyword evidence="6" id="KW-1185">Reference proteome</keyword>
<name>A0A8T0DXU6_9TREM</name>
<proteinExistence type="inferred from homology"/>
<evidence type="ECO:0000256" key="3">
    <source>
        <dbReference type="SAM" id="SignalP"/>
    </source>
</evidence>
<feature type="chain" id="PRO_5035726824" description="DUF3719 domain-containing protein" evidence="3">
    <location>
        <begin position="26"/>
        <end position="1091"/>
    </location>
</feature>
<dbReference type="PANTHER" id="PTHR31997:SF1">
    <property type="entry name" value="AGAP003710-PA"/>
    <property type="match status" value="1"/>
</dbReference>
<evidence type="ECO:0000313" key="6">
    <source>
        <dbReference type="Proteomes" id="UP000699462"/>
    </source>
</evidence>
<dbReference type="Pfam" id="PF12516">
    <property type="entry name" value="DUF3719"/>
    <property type="match status" value="1"/>
</dbReference>
<evidence type="ECO:0000256" key="2">
    <source>
        <dbReference type="SAM" id="MobiDB-lite"/>
    </source>
</evidence>
<dbReference type="AlphaFoldDB" id="A0A8T0DXU6"/>
<evidence type="ECO:0000313" key="5">
    <source>
        <dbReference type="EMBL" id="KAF8571992.1"/>
    </source>
</evidence>
<sequence>MVKQALTGGFLLNSFKVWLIRGLLCESVYDNSLPETISSEFLQMKQTDFKTADLTMTVTGQNDLTAPILNFRTSTKTGKTVHERKQLGVLSTQLNTPPCKPHILKTETHSNFDRTHPGKSSNNEYFINRPCLITTVAASHMRPTSIRSDGLELPTENLRRQQSTVREQEYTKESSVSEWLLQCNNASLNTKDGELVTNKSMSMDRTHLQPETNESQSITYSLANNQSHTCLAQQFITSPSSSYPVNSQCSQSLFIDHVPIKITESHNFVRSTTNISKFTGKKLTRIPVNDGIVSQCHKSTNMTQYPQYADPVERPSGSKVGKSLNQDTDWNSISSSEWGDDICEFDRLQSRRVQQMFEDIDCLLFDSPELLKLQSAMPPKSAQSRKSCKNDNTQYSMVHLERECQDWLHRFPHLRIVGTQIVPSEESGFVFCKSTNEAVQSKMCSPTTSDWVAQNPQTLKYRTSETKRGISQVARNTPNPLFNENEGFTVEQTNQKSTSREHDSQFITDSIGTNIDPESDDVSSYLLKFYNEDHNGKYEEIIAADDQDSGSRINVRNRQKSYSEEKTMTPTIRGHHCDLEVDRLYTDPKLVRPSGINPSKETLLSHIRRKLCQDISDWLKLTNSELQNSDTIHTEHPITVSEPNKSTTDYENVNFAHADQKHCQYQQHTSPDPTCESWEVNSQFKPLKQFTGGGRLQSFSEKNRSIQTTRASQLCAISQSTTSSNPVGLSDLLQISTKALQQRDRPILEHLDIQKTSQPSFLTHGVDENTLTGGGNQWNPTMQRLSPQPFVHTVTRPFSCLSMKLMPHSSRKSGIVTCSTQPESSCAPCGSGVVGVAANLYHVGKLAPLEIVPTHLTMPPGSISEDIQTHNSTICLNTQVSMESTANCSRTKINHCTVSHTICPNVTAITTFTLNPVTNTHTQVSALCPDVKTTNIPAAISTDTIAGRICTLPPLSNTGTVLPVLTNTSSQAIGLSGSSVPITKSLHSLNFRTGSVVQHSHAQTSAPHPHVFTGQNPPEIRGANVNLVTQQINNSGMPTIPNSQRTVRWISSRPGPEQYRSPLSYRFSAHVRIILASDKTSLPTSSENPVI</sequence>
<dbReference type="Proteomes" id="UP000699462">
    <property type="component" value="Unassembled WGS sequence"/>
</dbReference>
<accession>A0A8T0DXU6</accession>
<dbReference type="InterPro" id="IPR039630">
    <property type="entry name" value="FAM149"/>
</dbReference>
<protein>
    <recommendedName>
        <fullName evidence="4">DUF3719 domain-containing protein</fullName>
    </recommendedName>
</protein>
<organism evidence="5 6">
    <name type="scientific">Paragonimus westermani</name>
    <dbReference type="NCBI Taxonomy" id="34504"/>
    <lineage>
        <taxon>Eukaryota</taxon>
        <taxon>Metazoa</taxon>
        <taxon>Spiralia</taxon>
        <taxon>Lophotrochozoa</taxon>
        <taxon>Platyhelminthes</taxon>
        <taxon>Trematoda</taxon>
        <taxon>Digenea</taxon>
        <taxon>Plagiorchiida</taxon>
        <taxon>Troglotremata</taxon>
        <taxon>Troglotrematidae</taxon>
        <taxon>Paragonimus</taxon>
    </lineage>
</organism>
<reference evidence="5 6" key="1">
    <citation type="submission" date="2019-07" db="EMBL/GenBank/DDBJ databases">
        <title>Annotation for the trematode Paragonimus westermani.</title>
        <authorList>
            <person name="Choi Y.-J."/>
        </authorList>
    </citation>
    <scope>NUCLEOTIDE SEQUENCE [LARGE SCALE GENOMIC DNA]</scope>
    <source>
        <strain evidence="5">180907_Pwestermani</strain>
    </source>
</reference>
<comment type="similarity">
    <text evidence="1">Belongs to the FAM149 family.</text>
</comment>
<dbReference type="OrthoDB" id="2134133at2759"/>